<dbReference type="InterPro" id="IPR036291">
    <property type="entry name" value="NAD(P)-bd_dom_sf"/>
</dbReference>
<dbReference type="PANTHER" id="PTHR43162:SF1">
    <property type="entry name" value="PRESTALK A DIFFERENTIATION PROTEIN A"/>
    <property type="match status" value="1"/>
</dbReference>
<dbReference type="InterPro" id="IPR051604">
    <property type="entry name" value="Ergot_Alk_Oxidoreductase"/>
</dbReference>
<name>A0ABW9Z0K1_9HYPH</name>
<keyword evidence="7" id="KW-1185">Reference proteome</keyword>
<evidence type="ECO:0000256" key="2">
    <source>
        <dbReference type="ARBA" id="ARBA00005372"/>
    </source>
</evidence>
<evidence type="ECO:0000256" key="3">
    <source>
        <dbReference type="ARBA" id="ARBA00022589"/>
    </source>
</evidence>
<dbReference type="Gene3D" id="3.40.50.720">
    <property type="entry name" value="NAD(P)-binding Rossmann-like Domain"/>
    <property type="match status" value="1"/>
</dbReference>
<proteinExistence type="inferred from homology"/>
<feature type="domain" description="NAD(P)-binding" evidence="5">
    <location>
        <begin position="10"/>
        <end position="178"/>
    </location>
</feature>
<protein>
    <submittedName>
        <fullName evidence="6">Ergot alkaloid biosynthesis protein</fullName>
    </submittedName>
</protein>
<evidence type="ECO:0000313" key="6">
    <source>
        <dbReference type="EMBL" id="NBJ25466.1"/>
    </source>
</evidence>
<keyword evidence="3" id="KW-0017">Alkaloid metabolism</keyword>
<keyword evidence="4" id="KW-0560">Oxidoreductase</keyword>
<evidence type="ECO:0000256" key="4">
    <source>
        <dbReference type="ARBA" id="ARBA00023002"/>
    </source>
</evidence>
<dbReference type="InterPro" id="IPR019901">
    <property type="entry name" value="Ergot_alkaloid_biosynthesis"/>
</dbReference>
<gene>
    <name evidence="6" type="ORF">GR303_13990</name>
</gene>
<dbReference type="InterPro" id="IPR016040">
    <property type="entry name" value="NAD(P)-bd_dom"/>
</dbReference>
<organism evidence="6 7">
    <name type="scientific">Microvirga arsenatis</name>
    <dbReference type="NCBI Taxonomy" id="2692265"/>
    <lineage>
        <taxon>Bacteria</taxon>
        <taxon>Pseudomonadati</taxon>
        <taxon>Pseudomonadota</taxon>
        <taxon>Alphaproteobacteria</taxon>
        <taxon>Hyphomicrobiales</taxon>
        <taxon>Methylobacteriaceae</taxon>
        <taxon>Microvirga</taxon>
    </lineage>
</organism>
<evidence type="ECO:0000256" key="1">
    <source>
        <dbReference type="ARBA" id="ARBA00005107"/>
    </source>
</evidence>
<dbReference type="PANTHER" id="PTHR43162">
    <property type="match status" value="1"/>
</dbReference>
<accession>A0ABW9Z0K1</accession>
<evidence type="ECO:0000313" key="7">
    <source>
        <dbReference type="Proteomes" id="UP000818323"/>
    </source>
</evidence>
<dbReference type="Pfam" id="PF13460">
    <property type="entry name" value="NAD_binding_10"/>
    <property type="match status" value="1"/>
</dbReference>
<dbReference type="SUPFAM" id="SSF51735">
    <property type="entry name" value="NAD(P)-binding Rossmann-fold domains"/>
    <property type="match status" value="1"/>
</dbReference>
<reference evidence="6 7" key="1">
    <citation type="submission" date="2020-01" db="EMBL/GenBank/DDBJ databases">
        <title>Microvirga sp. nov., an arsenate reduction bacterium isolated from Tibet hotspring sediments.</title>
        <authorList>
            <person name="Yuan C.-G."/>
        </authorList>
    </citation>
    <scope>NUCLEOTIDE SEQUENCE [LARGE SCALE GENOMIC DNA]</scope>
    <source>
        <strain evidence="6 7">SYSU G3D203</strain>
    </source>
</reference>
<evidence type="ECO:0000259" key="5">
    <source>
        <dbReference type="Pfam" id="PF13460"/>
    </source>
</evidence>
<comment type="pathway">
    <text evidence="1">Alkaloid biosynthesis; ergot alkaloid biosynthesis.</text>
</comment>
<dbReference type="Proteomes" id="UP000818323">
    <property type="component" value="Unassembled WGS sequence"/>
</dbReference>
<comment type="caution">
    <text evidence="6">The sequence shown here is derived from an EMBL/GenBank/DDBJ whole genome shotgun (WGS) entry which is preliminary data.</text>
</comment>
<dbReference type="Gene3D" id="3.90.25.10">
    <property type="entry name" value="UDP-galactose 4-epimerase, domain 1"/>
    <property type="match status" value="1"/>
</dbReference>
<dbReference type="RefSeq" id="WP_161722856.1">
    <property type="nucleotide sequence ID" value="NZ_JAAAXI010000005.1"/>
</dbReference>
<dbReference type="NCBIfam" id="TIGR03649">
    <property type="entry name" value="ergot_EASG"/>
    <property type="match status" value="1"/>
</dbReference>
<comment type="similarity">
    <text evidence="2">Belongs to the fgaFS/easG family.</text>
</comment>
<sequence>MSNPSILLTGGTGKTGRRIAAQLAGKGLKARIASPTGAGTAGHQGVRFDWLNESTHAAALAGISAVYLLAPAGVAEPLPAMQPFLDQALNAGVHRFVLLSASSLEEDGPMMGQVHAYLKRNAPEWAVLRSTWFMQNFSEQQHLPTIRDEGRIYSATGDGRVPFIDADDIAAVAVTALTSGTAFNRDIVITGPQALSYDEAAAIIGQTIGRRIEHVRLSEEELAQRHQALGLNEAYARALAAMDTAIAHGAEDRVTNEVQVVTGRPPRGLASFALQEQKVWNPA</sequence>
<dbReference type="EMBL" id="JAAAXJ010000006">
    <property type="protein sequence ID" value="NBJ25466.1"/>
    <property type="molecule type" value="Genomic_DNA"/>
</dbReference>
<dbReference type="CDD" id="cd05269">
    <property type="entry name" value="TMR_SDR_a"/>
    <property type="match status" value="1"/>
</dbReference>